<keyword evidence="3" id="KW-0547">Nucleotide-binding</keyword>
<proteinExistence type="inferred from homology"/>
<dbReference type="Pfam" id="PF00406">
    <property type="entry name" value="ADK"/>
    <property type="match status" value="2"/>
</dbReference>
<dbReference type="PANTHER" id="PTHR23359">
    <property type="entry name" value="NUCLEOTIDE KINASE"/>
    <property type="match status" value="1"/>
</dbReference>
<dbReference type="InterPro" id="IPR006259">
    <property type="entry name" value="Adenyl_kin_sub"/>
</dbReference>
<dbReference type="CDD" id="cd01428">
    <property type="entry name" value="ADK"/>
    <property type="match status" value="1"/>
</dbReference>
<dbReference type="PROSITE" id="PS00113">
    <property type="entry name" value="ADENYLATE_KINASE"/>
    <property type="match status" value="1"/>
</dbReference>
<dbReference type="SUPFAM" id="SSF57774">
    <property type="entry name" value="Microbial and mitochondrial ADK, insert 'zinc finger' domain"/>
    <property type="match status" value="1"/>
</dbReference>
<evidence type="ECO:0000256" key="3">
    <source>
        <dbReference type="ARBA" id="ARBA00022741"/>
    </source>
</evidence>
<comment type="caution">
    <text evidence="5">The sequence shown here is derived from an EMBL/GenBank/DDBJ whole genome shotgun (WGS) entry which is preliminary data.</text>
</comment>
<dbReference type="InterPro" id="IPR033690">
    <property type="entry name" value="Adenylat_kinase_CS"/>
</dbReference>
<keyword evidence="2" id="KW-0808">Transferase</keyword>
<dbReference type="Gene3D" id="3.40.50.300">
    <property type="entry name" value="P-loop containing nucleotide triphosphate hydrolases"/>
    <property type="match status" value="3"/>
</dbReference>
<accession>A0AAW2ZNY3</accession>
<gene>
    <name evidence="5" type="ORF">AKO1_000011</name>
</gene>
<evidence type="ECO:0000313" key="5">
    <source>
        <dbReference type="EMBL" id="KAL0491567.1"/>
    </source>
</evidence>
<reference evidence="5 6" key="1">
    <citation type="submission" date="2024-03" db="EMBL/GenBank/DDBJ databases">
        <title>The Acrasis kona genome and developmental transcriptomes reveal deep origins of eukaryotic multicellular pathways.</title>
        <authorList>
            <person name="Sheikh S."/>
            <person name="Fu C.-J."/>
            <person name="Brown M.W."/>
            <person name="Baldauf S.L."/>
        </authorList>
    </citation>
    <scope>NUCLEOTIDE SEQUENCE [LARGE SCALE GENOMIC DNA]</scope>
    <source>
        <strain evidence="5 6">ATCC MYA-3509</strain>
    </source>
</reference>
<dbReference type="AlphaFoldDB" id="A0AAW2ZNY3"/>
<dbReference type="GO" id="GO:0004017">
    <property type="term" value="F:AMP kinase activity"/>
    <property type="evidence" value="ECO:0007669"/>
    <property type="project" value="InterPro"/>
</dbReference>
<dbReference type="InterPro" id="IPR000850">
    <property type="entry name" value="Adenylat/UMP-CMP_kin"/>
</dbReference>
<organism evidence="5 6">
    <name type="scientific">Acrasis kona</name>
    <dbReference type="NCBI Taxonomy" id="1008807"/>
    <lineage>
        <taxon>Eukaryota</taxon>
        <taxon>Discoba</taxon>
        <taxon>Heterolobosea</taxon>
        <taxon>Tetramitia</taxon>
        <taxon>Eutetramitia</taxon>
        <taxon>Acrasidae</taxon>
        <taxon>Acrasis</taxon>
    </lineage>
</organism>
<dbReference type="NCBIfam" id="TIGR01351">
    <property type="entry name" value="adk"/>
    <property type="match status" value="1"/>
</dbReference>
<dbReference type="InterPro" id="IPR027417">
    <property type="entry name" value="P-loop_NTPase"/>
</dbReference>
<dbReference type="Proteomes" id="UP001431209">
    <property type="component" value="Unassembled WGS sequence"/>
</dbReference>
<dbReference type="HAMAP" id="MF_00235">
    <property type="entry name" value="Adenylate_kinase_Adk"/>
    <property type="match status" value="1"/>
</dbReference>
<dbReference type="PRINTS" id="PR00094">
    <property type="entry name" value="ADENYLTKNASE"/>
</dbReference>
<dbReference type="Pfam" id="PF13207">
    <property type="entry name" value="AAA_17"/>
    <property type="match status" value="1"/>
</dbReference>
<evidence type="ECO:0000256" key="1">
    <source>
        <dbReference type="ARBA" id="ARBA00007220"/>
    </source>
</evidence>
<keyword evidence="6" id="KW-1185">Reference proteome</keyword>
<dbReference type="SUPFAM" id="SSF52540">
    <property type="entry name" value="P-loop containing nucleoside triphosphate hydrolases"/>
    <property type="match status" value="3"/>
</dbReference>
<dbReference type="InterPro" id="IPR036193">
    <property type="entry name" value="ADK_active_lid_dom_sf"/>
</dbReference>
<comment type="similarity">
    <text evidence="1">Belongs to the adenylate kinase family.</text>
</comment>
<evidence type="ECO:0000256" key="2">
    <source>
        <dbReference type="ARBA" id="ARBA00022679"/>
    </source>
</evidence>
<keyword evidence="4 5" id="KW-0418">Kinase</keyword>
<evidence type="ECO:0000313" key="6">
    <source>
        <dbReference type="Proteomes" id="UP001431209"/>
    </source>
</evidence>
<name>A0AAW2ZNY3_9EUKA</name>
<protein>
    <submittedName>
        <fullName evidence="5">Adenylate kinase</fullName>
    </submittedName>
</protein>
<dbReference type="EMBL" id="JAOPGA020001816">
    <property type="protein sequence ID" value="KAL0491567.1"/>
    <property type="molecule type" value="Genomic_DNA"/>
</dbReference>
<sequence>MQELGLYPDHVFVQQKQANDNNIQQVIHCFGESVVMVDSQNQLKAFSQAKRSIQGLQNNTKVVILGPPGSGKTTQCQRIRDAFNLVYINPLQIPYQVVNQVDNVPEPIVEMCVTYVDSDKPPKNFFEKLLEWRLAQQDCVTQGWIMDDFPTTTAHLDFLVSQGLYPDHVFYLFVNNDESSRDPINQIKSRIEGRLIDKDTHRIYHSEYIQPASGVQVVKNPQDSVKDLALRIKSYQDSIEAANGVLAGKLTEVVEISSLHDHDVITQRIAGSIHGEKESNLKIIVTGYGPLGTEHVCRHLHSTTGAVHLTMSNILGWFVSRASDENITRASELGRIAEFNLSSKTNVPDDILAEMVKMRLTEFDCLNKGWILEGFPNTSQQAKVMSRHLIMPNVVVVLKSQQELDDHVVSNRFYDPLKDRVYHDVFKPIIKSKVKNRIIKRPQDDAQHMKQQIALFDHNHQEMIDTFHKGSAIFNVRCDQMPIKIEQDVSYMLNALIRAQGDSGKKSALYMNEYRASKPPLKLIILGPPAGGKGTACEVIKSQFGVVHLSTGDMLRDNIVNMTPLGIKVKPYLDKGALVPDDLIVDMVMDRLTKQDCRVKGWLLDGFPRTGKQAQALVNKEILPDAVLCLTVSNEAIEQRMGGRRTDPVTGITYHMTFNPPPNQQVQDRLVTRSDDTPEKIQIRLDTYYKHAADVMSHFPGMIKHIDANAQATRVGSIVIQTIDKL</sequence>
<dbReference type="GO" id="GO:0005524">
    <property type="term" value="F:ATP binding"/>
    <property type="evidence" value="ECO:0007669"/>
    <property type="project" value="InterPro"/>
</dbReference>
<evidence type="ECO:0000256" key="4">
    <source>
        <dbReference type="ARBA" id="ARBA00022777"/>
    </source>
</evidence>